<evidence type="ECO:0000256" key="6">
    <source>
        <dbReference type="RuleBase" id="RU362092"/>
    </source>
</evidence>
<comment type="catalytic activity">
    <reaction evidence="6">
        <text>ATP-independent breakage of single-stranded DNA, followed by passage and rejoining.</text>
        <dbReference type="EC" id="5.6.2.1"/>
    </reaction>
</comment>
<protein>
    <recommendedName>
        <fullName evidence="6">DNA topoisomerase</fullName>
        <ecNumber evidence="6">5.6.2.1</ecNumber>
    </recommendedName>
</protein>
<name>A0A6A4WUN3_AMPAM</name>
<keyword evidence="11" id="KW-1185">Reference proteome</keyword>
<evidence type="ECO:0000256" key="5">
    <source>
        <dbReference type="PROSITE-ProRule" id="PRU01343"/>
    </source>
</evidence>
<feature type="region of interest" description="Disordered" evidence="7">
    <location>
        <begin position="322"/>
        <end position="390"/>
    </location>
</feature>
<keyword evidence="3" id="KW-0862">Zinc</keyword>
<dbReference type="Pfam" id="PF06839">
    <property type="entry name" value="Zn_ribbon_GRF"/>
    <property type="match status" value="2"/>
</dbReference>
<evidence type="ECO:0000259" key="9">
    <source>
        <dbReference type="PROSITE" id="PS52039"/>
    </source>
</evidence>
<feature type="compositionally biased region" description="Low complexity" evidence="7">
    <location>
        <begin position="441"/>
        <end position="451"/>
    </location>
</feature>
<comment type="similarity">
    <text evidence="6">Belongs to the type IA topoisomerase family.</text>
</comment>
<organism evidence="10 11">
    <name type="scientific">Amphibalanus amphitrite</name>
    <name type="common">Striped barnacle</name>
    <name type="synonym">Balanus amphitrite</name>
    <dbReference type="NCBI Taxonomy" id="1232801"/>
    <lineage>
        <taxon>Eukaryota</taxon>
        <taxon>Metazoa</taxon>
        <taxon>Ecdysozoa</taxon>
        <taxon>Arthropoda</taxon>
        <taxon>Crustacea</taxon>
        <taxon>Multicrustacea</taxon>
        <taxon>Cirripedia</taxon>
        <taxon>Thoracica</taxon>
        <taxon>Thoracicalcarea</taxon>
        <taxon>Balanomorpha</taxon>
        <taxon>Balanoidea</taxon>
        <taxon>Balanidae</taxon>
        <taxon>Amphibalaninae</taxon>
        <taxon>Amphibalanus</taxon>
    </lineage>
</organism>
<dbReference type="InterPro" id="IPR013497">
    <property type="entry name" value="Topo_IA_cen"/>
</dbReference>
<evidence type="ECO:0000256" key="7">
    <source>
        <dbReference type="SAM" id="MobiDB-lite"/>
    </source>
</evidence>
<evidence type="ECO:0000256" key="4">
    <source>
        <dbReference type="ARBA" id="ARBA00023235"/>
    </source>
</evidence>
<dbReference type="Pfam" id="PF01131">
    <property type="entry name" value="Topoisom_bac"/>
    <property type="match status" value="1"/>
</dbReference>
<feature type="region of interest" description="Disordered" evidence="7">
    <location>
        <begin position="434"/>
        <end position="455"/>
    </location>
</feature>
<dbReference type="Proteomes" id="UP000440578">
    <property type="component" value="Unassembled WGS sequence"/>
</dbReference>
<dbReference type="InterPro" id="IPR010666">
    <property type="entry name" value="Znf_GRF"/>
</dbReference>
<keyword evidence="1" id="KW-0479">Metal-binding</keyword>
<dbReference type="PANTHER" id="PTHR11390">
    <property type="entry name" value="PROKARYOTIC DNA TOPOISOMERASE"/>
    <property type="match status" value="1"/>
</dbReference>
<dbReference type="GO" id="GO:0006281">
    <property type="term" value="P:DNA repair"/>
    <property type="evidence" value="ECO:0007669"/>
    <property type="project" value="TreeGrafter"/>
</dbReference>
<evidence type="ECO:0000256" key="3">
    <source>
        <dbReference type="ARBA" id="ARBA00022833"/>
    </source>
</evidence>
<keyword evidence="6" id="KW-0799">Topoisomerase</keyword>
<evidence type="ECO:0000313" key="10">
    <source>
        <dbReference type="EMBL" id="KAF0306312.1"/>
    </source>
</evidence>
<dbReference type="GO" id="GO:0003917">
    <property type="term" value="F:DNA topoisomerase type I (single strand cut, ATP-independent) activity"/>
    <property type="evidence" value="ECO:0007669"/>
    <property type="project" value="UniProtKB-EC"/>
</dbReference>
<evidence type="ECO:0000256" key="2">
    <source>
        <dbReference type="ARBA" id="ARBA00022771"/>
    </source>
</evidence>
<dbReference type="SUPFAM" id="SSF56712">
    <property type="entry name" value="Prokaryotic type I DNA topoisomerase"/>
    <property type="match status" value="1"/>
</dbReference>
<dbReference type="GO" id="GO:0003677">
    <property type="term" value="F:DNA binding"/>
    <property type="evidence" value="ECO:0007669"/>
    <property type="project" value="UniProtKB-KW"/>
</dbReference>
<dbReference type="AlphaFoldDB" id="A0A6A4WUN3"/>
<proteinExistence type="inferred from homology"/>
<gene>
    <name evidence="10" type="primary">Top3a_4</name>
    <name evidence="10" type="ORF">FJT64_022111</name>
</gene>
<evidence type="ECO:0000259" key="8">
    <source>
        <dbReference type="PROSITE" id="PS51999"/>
    </source>
</evidence>
<dbReference type="InterPro" id="IPR013824">
    <property type="entry name" value="Topo_IA_cen_sub1"/>
</dbReference>
<dbReference type="GO" id="GO:0006265">
    <property type="term" value="P:DNA topological change"/>
    <property type="evidence" value="ECO:0007669"/>
    <property type="project" value="InterPro"/>
</dbReference>
<feature type="domain" description="GRF-type" evidence="8">
    <location>
        <begin position="463"/>
        <end position="505"/>
    </location>
</feature>
<sequence length="563" mass="60479">MNVNVQHACKIVHATCILHNFLHADEVVALQGRPELDQQDRATAPAGLADALHRLGANNYTRAAEHVRDQFARYFAGTDATHADHIETIKSRQYVGLEDGRFMPGCLGMGLVEGYDSMGFHMSKPNLRAELEADLKRICEGTRDPATVLREQITAYKNVFEEAMRQAQKLDTALSPYLGEPPAAAAAAGVGVELQMPETVCRCPACGQPVLLKTLREGTQFMLSCSGYPACRVAMWMPSSVESLTVSQQHCTACRGQPKMLDFTFRTAVYAPYYPRRHTACVAGCDMEFLETVGLKSLSASAQGGGSQQNGDSGYISTLSQARPARAANHRPPAAPAGQSQPAPTLGRPRPAATANHRPPAAPAGQSQAPARPRPPPATNGRPGEGGGGTVCECGTPAVLLTVRKEGPNTGRQFYKCDAAAGGRGCNFFLWADEGAPPRPTQAQRPPAQAQNGGGDAQGDVTCGCGLPPRRCTVQKEGPNQGREFLGCSKPRDQGCRFFQWCDEPPRPPGECGSELGWPEMRGYCRVCGGIGVVCSFSRCMIIRLWFINLGFSFCMSFCTLTL</sequence>
<keyword evidence="6" id="KW-0238">DNA-binding</keyword>
<dbReference type="PANTHER" id="PTHR11390:SF21">
    <property type="entry name" value="DNA TOPOISOMERASE 3-ALPHA"/>
    <property type="match status" value="1"/>
</dbReference>
<keyword evidence="4 6" id="KW-0413">Isomerase</keyword>
<dbReference type="EC" id="5.6.2.1" evidence="6"/>
<dbReference type="GO" id="GO:0008270">
    <property type="term" value="F:zinc ion binding"/>
    <property type="evidence" value="ECO:0007669"/>
    <property type="project" value="UniProtKB-KW"/>
</dbReference>
<dbReference type="InterPro" id="IPR023405">
    <property type="entry name" value="Topo_IA_core_domain"/>
</dbReference>
<feature type="domain" description="GRF-type" evidence="8">
    <location>
        <begin position="392"/>
        <end position="435"/>
    </location>
</feature>
<dbReference type="PROSITE" id="PS51999">
    <property type="entry name" value="ZF_GRF"/>
    <property type="match status" value="2"/>
</dbReference>
<dbReference type="Pfam" id="PF01396">
    <property type="entry name" value="Zn_ribbon_Top1"/>
    <property type="match status" value="1"/>
</dbReference>
<evidence type="ECO:0000256" key="1">
    <source>
        <dbReference type="ARBA" id="ARBA00022723"/>
    </source>
</evidence>
<dbReference type="GO" id="GO:0031422">
    <property type="term" value="C:RecQ family helicase-topoisomerase III complex"/>
    <property type="evidence" value="ECO:0007669"/>
    <property type="project" value="TreeGrafter"/>
</dbReference>
<dbReference type="EMBL" id="VIIS01000674">
    <property type="protein sequence ID" value="KAF0306312.1"/>
    <property type="molecule type" value="Genomic_DNA"/>
</dbReference>
<keyword evidence="2 5" id="KW-0863">Zinc-finger</keyword>
<reference evidence="10 11" key="1">
    <citation type="submission" date="2019-07" db="EMBL/GenBank/DDBJ databases">
        <title>Draft genome assembly of a fouling barnacle, Amphibalanus amphitrite (Darwin, 1854): The first reference genome for Thecostraca.</title>
        <authorList>
            <person name="Kim W."/>
        </authorList>
    </citation>
    <scope>NUCLEOTIDE SEQUENCE [LARGE SCALE GENOMIC DNA]</scope>
    <source>
        <strain evidence="10">SNU_AA5</strain>
        <tissue evidence="10">Soma without cirri and trophi</tissue>
    </source>
</reference>
<dbReference type="PROSITE" id="PS52039">
    <property type="entry name" value="TOPO_IA_2"/>
    <property type="match status" value="1"/>
</dbReference>
<dbReference type="GO" id="GO:0006310">
    <property type="term" value="P:DNA recombination"/>
    <property type="evidence" value="ECO:0007669"/>
    <property type="project" value="TreeGrafter"/>
</dbReference>
<dbReference type="Gene3D" id="1.10.460.10">
    <property type="entry name" value="Topoisomerase I, domain 2"/>
    <property type="match status" value="1"/>
</dbReference>
<comment type="function">
    <text evidence="6">Introduces a single-strand break via transesterification at a target site in duplex DNA. Releases the supercoiling and torsional tension of DNA introduced during the DNA replication and transcription by transiently cleaving and rejoining one strand of the DNA duplex. The scissile phosphodiester is attacked by the catalytic tyrosine of the enzyme, resulting in the formation of a DNA-(5'-phosphotyrosyl)-enzyme intermediate and the expulsion of a 3'-OH DNA strand.</text>
</comment>
<dbReference type="OrthoDB" id="430051at2759"/>
<dbReference type="Gene3D" id="3.30.65.10">
    <property type="entry name" value="Bacterial Topoisomerase I, domain 1"/>
    <property type="match status" value="1"/>
</dbReference>
<dbReference type="InterPro" id="IPR013498">
    <property type="entry name" value="Topo_IA_Znf"/>
</dbReference>
<feature type="compositionally biased region" description="Low complexity" evidence="7">
    <location>
        <begin position="322"/>
        <end position="344"/>
    </location>
</feature>
<evidence type="ECO:0000313" key="11">
    <source>
        <dbReference type="Proteomes" id="UP000440578"/>
    </source>
</evidence>
<accession>A0A6A4WUN3</accession>
<feature type="domain" description="Topo IA-type catalytic" evidence="9">
    <location>
        <begin position="1"/>
        <end position="160"/>
    </location>
</feature>
<dbReference type="InterPro" id="IPR000380">
    <property type="entry name" value="Topo_IA"/>
</dbReference>
<dbReference type="GO" id="GO:0005634">
    <property type="term" value="C:nucleus"/>
    <property type="evidence" value="ECO:0007669"/>
    <property type="project" value="TreeGrafter"/>
</dbReference>
<comment type="caution">
    <text evidence="10">The sequence shown here is derived from an EMBL/GenBank/DDBJ whole genome shotgun (WGS) entry which is preliminary data.</text>
</comment>